<dbReference type="AlphaFoldDB" id="A0A221K9V0"/>
<geneLocation type="plasmid" evidence="5 6">
    <name>pSMR1-6</name>
</geneLocation>
<dbReference type="NCBIfam" id="NF037995">
    <property type="entry name" value="TRAP_S1"/>
    <property type="match status" value="1"/>
</dbReference>
<evidence type="ECO:0000256" key="3">
    <source>
        <dbReference type="ARBA" id="ARBA00022764"/>
    </source>
</evidence>
<reference evidence="5 6" key="1">
    <citation type="submission" date="2017-07" db="EMBL/GenBank/DDBJ databases">
        <title>Genome Sequence of Sulfitobacter pseudonitzschiae Strain SMR1 Isolated from a culture of the Diatom Skeletonema marinoi.</title>
        <authorList>
            <person name="Topel M."/>
            <person name="Pinder M.I.M."/>
            <person name="Johansson O.N."/>
            <person name="Kourtchenko O."/>
            <person name="Godhe A."/>
            <person name="Clarke A.K."/>
        </authorList>
    </citation>
    <scope>NUCLEOTIDE SEQUENCE [LARGE SCALE GENOMIC DNA]</scope>
    <source>
        <strain evidence="5 6">SMR1</strain>
        <plasmid evidence="5 6">pSMR1-6</plasmid>
    </source>
</reference>
<evidence type="ECO:0000256" key="4">
    <source>
        <dbReference type="SAM" id="SignalP"/>
    </source>
</evidence>
<keyword evidence="5" id="KW-0614">Plasmid</keyword>
<feature type="signal peptide" evidence="4">
    <location>
        <begin position="1"/>
        <end position="21"/>
    </location>
</feature>
<keyword evidence="3" id="KW-0574">Periplasm</keyword>
<dbReference type="InterPro" id="IPR018389">
    <property type="entry name" value="DctP_fam"/>
</dbReference>
<comment type="subcellular location">
    <subcellularLocation>
        <location evidence="1">Periplasm</location>
    </subcellularLocation>
</comment>
<dbReference type="Proteomes" id="UP000199754">
    <property type="component" value="Plasmid pSMR1-6"/>
</dbReference>
<dbReference type="GO" id="GO:0042597">
    <property type="term" value="C:periplasmic space"/>
    <property type="evidence" value="ECO:0007669"/>
    <property type="project" value="UniProtKB-SubCell"/>
</dbReference>
<evidence type="ECO:0000256" key="1">
    <source>
        <dbReference type="ARBA" id="ARBA00004418"/>
    </source>
</evidence>
<dbReference type="Pfam" id="PF03480">
    <property type="entry name" value="DctP"/>
    <property type="match status" value="1"/>
</dbReference>
<evidence type="ECO:0000313" key="6">
    <source>
        <dbReference type="Proteomes" id="UP000199754"/>
    </source>
</evidence>
<organism evidence="5 6">
    <name type="scientific">Pseudosulfitobacter pseudonitzschiae</name>
    <dbReference type="NCBI Taxonomy" id="1402135"/>
    <lineage>
        <taxon>Bacteria</taxon>
        <taxon>Pseudomonadati</taxon>
        <taxon>Pseudomonadota</taxon>
        <taxon>Alphaproteobacteria</taxon>
        <taxon>Rhodobacterales</taxon>
        <taxon>Roseobacteraceae</taxon>
        <taxon>Pseudosulfitobacter</taxon>
    </lineage>
</organism>
<dbReference type="EMBL" id="CP022421">
    <property type="protein sequence ID" value="ASM75623.1"/>
    <property type="molecule type" value="Genomic_DNA"/>
</dbReference>
<evidence type="ECO:0000313" key="5">
    <source>
        <dbReference type="EMBL" id="ASM75623.1"/>
    </source>
</evidence>
<protein>
    <submittedName>
        <fullName evidence="5">Solute-binding protein</fullName>
    </submittedName>
</protein>
<accession>A0A221K9V0</accession>
<gene>
    <name evidence="5" type="ORF">SULPSESMR1_03580</name>
</gene>
<dbReference type="PANTHER" id="PTHR33376:SF4">
    <property type="entry name" value="SIALIC ACID-BINDING PERIPLASMIC PROTEIN SIAP"/>
    <property type="match status" value="1"/>
</dbReference>
<dbReference type="OrthoDB" id="8673861at2"/>
<evidence type="ECO:0000256" key="2">
    <source>
        <dbReference type="ARBA" id="ARBA00022729"/>
    </source>
</evidence>
<sequence>MFFKTLAGIAFIGLAAGGALAETKLDMTNEYEPNSIHGQGDQFFADKVAELSGNDVIITLHLGGALGFKSKDNLDAVADGVVPIADTLGGVLAGSDPIFLVSSLPFMAANVEEARELYLAAKPAYAAFFEKNGQILLYASPWPPSGLWAQKPVDTPSALSGLKMRTYDANGTRTLIEAGASPIQLSWADVVPQLATGGIEGVLTSAEGGVNAKFWEHLSHFTEINYALPLNFVHMNRDAFDDLDEAGRTAILEAAAAADARNWEALGARVEGNYASLKENGVVIAEEISPELQAHLGAAASAVIAEWRKKTGEAGEAILSSYGAKIGRNF</sequence>
<dbReference type="GO" id="GO:0055085">
    <property type="term" value="P:transmembrane transport"/>
    <property type="evidence" value="ECO:0007669"/>
    <property type="project" value="InterPro"/>
</dbReference>
<name>A0A221K9V0_9RHOB</name>
<proteinExistence type="predicted"/>
<dbReference type="CDD" id="cd13602">
    <property type="entry name" value="PBP2_TRAP_BpDctp6_7"/>
    <property type="match status" value="1"/>
</dbReference>
<dbReference type="InterPro" id="IPR038404">
    <property type="entry name" value="TRAP_DctP_sf"/>
</dbReference>
<keyword evidence="2 4" id="KW-0732">Signal</keyword>
<dbReference type="KEGG" id="spse:SULPSESMR1_03580"/>
<dbReference type="PANTHER" id="PTHR33376">
    <property type="match status" value="1"/>
</dbReference>
<keyword evidence="6" id="KW-1185">Reference proteome</keyword>
<dbReference type="Gene3D" id="3.40.190.170">
    <property type="entry name" value="Bacterial extracellular solute-binding protein, family 7"/>
    <property type="match status" value="1"/>
</dbReference>
<feature type="chain" id="PRO_5012397692" evidence="4">
    <location>
        <begin position="22"/>
        <end position="330"/>
    </location>
</feature>